<dbReference type="RefSeq" id="WP_168836406.1">
    <property type="nucleotide sequence ID" value="NZ_JABAIK010000009.1"/>
</dbReference>
<dbReference type="Proteomes" id="UP000535589">
    <property type="component" value="Unassembled WGS sequence"/>
</dbReference>
<dbReference type="Gene3D" id="3.60.21.10">
    <property type="match status" value="1"/>
</dbReference>
<comment type="similarity">
    <text evidence="2">Belongs to the 5'-nucleotidase family.</text>
</comment>
<feature type="domain" description="Calcineurin-like phosphoesterase" evidence="3">
    <location>
        <begin position="11"/>
        <end position="267"/>
    </location>
</feature>
<dbReference type="PRINTS" id="PR01607">
    <property type="entry name" value="APYRASEFAMLY"/>
</dbReference>
<dbReference type="Pfam" id="PF02872">
    <property type="entry name" value="5_nucleotid_C"/>
    <property type="match status" value="1"/>
</dbReference>
<keyword evidence="6" id="KW-1185">Reference proteome</keyword>
<dbReference type="PANTHER" id="PTHR11575">
    <property type="entry name" value="5'-NUCLEOTIDASE-RELATED"/>
    <property type="match status" value="1"/>
</dbReference>
<dbReference type="Gene3D" id="3.90.780.10">
    <property type="entry name" value="5'-Nucleotidase, C-terminal domain"/>
    <property type="match status" value="1"/>
</dbReference>
<dbReference type="GO" id="GO:0009166">
    <property type="term" value="P:nucleotide catabolic process"/>
    <property type="evidence" value="ECO:0007669"/>
    <property type="project" value="InterPro"/>
</dbReference>
<dbReference type="GO" id="GO:0000166">
    <property type="term" value="F:nucleotide binding"/>
    <property type="evidence" value="ECO:0007669"/>
    <property type="project" value="UniProtKB-KW"/>
</dbReference>
<evidence type="ECO:0000256" key="1">
    <source>
        <dbReference type="ARBA" id="ARBA00022729"/>
    </source>
</evidence>
<dbReference type="InterPro" id="IPR029052">
    <property type="entry name" value="Metallo-depent_PP-like"/>
</dbReference>
<proteinExistence type="inferred from homology"/>
<sequence length="610" mass="66342">MQHTHQPVTLKLAHINDTHSYFEPSSLQLTLNLRDTPFGVALCQSPTSEPTAHISFTPYVSAGGFARIATRVKQLRDEANRQKQGFLFLHAGDCFQGTLFFSLFKGQANAELLTQLGIDAMAVGNHELDIGNEPVAQFAAAVPFPLLAGNWDLSQESRAKPWRLNTCRNVFSWDSNTRSAHYITKWVNGEPVAVFGLSLDKMADIANPDSDTPFVDAIETAKRTVQRIHAAGINKIILLSHLGYDADIALAKQVDGIGVIVGGHSHRLQGDFSAIGLGADDDYGYKVGATHIVQAGYHALTLGHSEIEFAADGTVTQLKGRNELLIGRRMFLDSGLNNDIGEQNEGVAHYQAIADSLAAQDNVVVCEKDVNIQAILRDKYLPQVRHWQQAVIAHATQRFRHVRLPDERGGSAIAPLIACSFAHVLNLHHYDVAFAIHNAGGVRNSIESGKVSKSDIAGKVLPFAVPLGVYDVQGQDIAATLEGAINNALNNGVNGTGSGSFPYTHNLRYRYYVNAPLGKRIRGLSICINGTWQAVEPHQWYRGASSAYTMKGKEGYSALLNMRGEGQLTSLTMADCFIEYLQRNPTALSAPISVEQGILCFQAEAGVEHA</sequence>
<dbReference type="AlphaFoldDB" id="A0A7X8TR56"/>
<evidence type="ECO:0000313" key="5">
    <source>
        <dbReference type="EMBL" id="NLS13311.1"/>
    </source>
</evidence>
<evidence type="ECO:0000313" key="6">
    <source>
        <dbReference type="Proteomes" id="UP000535589"/>
    </source>
</evidence>
<organism evidence="5 6">
    <name type="scientific">Vibrio agarilyticus</name>
    <dbReference type="NCBI Taxonomy" id="2726741"/>
    <lineage>
        <taxon>Bacteria</taxon>
        <taxon>Pseudomonadati</taxon>
        <taxon>Pseudomonadota</taxon>
        <taxon>Gammaproteobacteria</taxon>
        <taxon>Vibrionales</taxon>
        <taxon>Vibrionaceae</taxon>
        <taxon>Vibrio</taxon>
    </lineage>
</organism>
<dbReference type="SUPFAM" id="SSF56300">
    <property type="entry name" value="Metallo-dependent phosphatases"/>
    <property type="match status" value="1"/>
</dbReference>
<dbReference type="PANTHER" id="PTHR11575:SF24">
    <property type="entry name" value="5'-NUCLEOTIDASE"/>
    <property type="match status" value="1"/>
</dbReference>
<feature type="domain" description="5'-Nucleotidase C-terminal" evidence="4">
    <location>
        <begin position="391"/>
        <end position="559"/>
    </location>
</feature>
<dbReference type="InterPro" id="IPR036907">
    <property type="entry name" value="5'-Nucleotdase_C_sf"/>
</dbReference>
<dbReference type="SUPFAM" id="SSF55816">
    <property type="entry name" value="5'-nucleotidase (syn. UDP-sugar hydrolase), C-terminal domain"/>
    <property type="match status" value="1"/>
</dbReference>
<keyword evidence="2" id="KW-0547">Nucleotide-binding</keyword>
<keyword evidence="1" id="KW-0732">Signal</keyword>
<accession>A0A7X8TR56</accession>
<reference evidence="5 6" key="1">
    <citation type="submission" date="2020-04" db="EMBL/GenBank/DDBJ databases">
        <title>Vibrio sp. SM6, a novel species isolated from seawater.</title>
        <authorList>
            <person name="Wang X."/>
        </authorList>
    </citation>
    <scope>NUCLEOTIDE SEQUENCE [LARGE SCALE GENOMIC DNA]</scope>
    <source>
        <strain evidence="5 6">SM6</strain>
    </source>
</reference>
<dbReference type="GO" id="GO:0008253">
    <property type="term" value="F:5'-nucleotidase activity"/>
    <property type="evidence" value="ECO:0007669"/>
    <property type="project" value="TreeGrafter"/>
</dbReference>
<dbReference type="GO" id="GO:0030288">
    <property type="term" value="C:outer membrane-bounded periplasmic space"/>
    <property type="evidence" value="ECO:0007669"/>
    <property type="project" value="TreeGrafter"/>
</dbReference>
<dbReference type="InterPro" id="IPR008334">
    <property type="entry name" value="5'-Nucleotdase_C"/>
</dbReference>
<dbReference type="EMBL" id="JABAIK010000009">
    <property type="protein sequence ID" value="NLS13311.1"/>
    <property type="molecule type" value="Genomic_DNA"/>
</dbReference>
<evidence type="ECO:0000256" key="2">
    <source>
        <dbReference type="RuleBase" id="RU362119"/>
    </source>
</evidence>
<comment type="caution">
    <text evidence="5">The sequence shown here is derived from an EMBL/GenBank/DDBJ whole genome shotgun (WGS) entry which is preliminary data.</text>
</comment>
<evidence type="ECO:0000259" key="4">
    <source>
        <dbReference type="Pfam" id="PF02872"/>
    </source>
</evidence>
<dbReference type="Pfam" id="PF00149">
    <property type="entry name" value="Metallophos"/>
    <property type="match status" value="1"/>
</dbReference>
<dbReference type="InterPro" id="IPR006179">
    <property type="entry name" value="5_nucleotidase/apyrase"/>
</dbReference>
<keyword evidence="2" id="KW-0378">Hydrolase</keyword>
<gene>
    <name evidence="5" type="ORF">HGP28_10450</name>
</gene>
<dbReference type="InterPro" id="IPR004843">
    <property type="entry name" value="Calcineurin-like_PHP"/>
</dbReference>
<name>A0A7X8TR56_9VIBR</name>
<evidence type="ECO:0000259" key="3">
    <source>
        <dbReference type="Pfam" id="PF00149"/>
    </source>
</evidence>
<dbReference type="GO" id="GO:0008768">
    <property type="term" value="F:UDP-sugar diphosphatase activity"/>
    <property type="evidence" value="ECO:0007669"/>
    <property type="project" value="TreeGrafter"/>
</dbReference>
<protein>
    <submittedName>
        <fullName evidence="5">Bifunctional metallophosphatase/5'-nucleotidase</fullName>
    </submittedName>
</protein>